<feature type="domain" description="Hemicentin-1-like von Willebrand factor A" evidence="5">
    <location>
        <begin position="336"/>
        <end position="391"/>
    </location>
</feature>
<gene>
    <name evidence="6" type="ORF">MCOR_23317</name>
</gene>
<keyword evidence="4" id="KW-1133">Transmembrane helix</keyword>
<evidence type="ECO:0000256" key="4">
    <source>
        <dbReference type="SAM" id="Phobius"/>
    </source>
</evidence>
<proteinExistence type="predicted"/>
<evidence type="ECO:0000256" key="1">
    <source>
        <dbReference type="ARBA" id="ARBA00004613"/>
    </source>
</evidence>
<dbReference type="InterPro" id="IPR052577">
    <property type="entry name" value="VWA7"/>
</dbReference>
<evidence type="ECO:0000256" key="2">
    <source>
        <dbReference type="ARBA" id="ARBA00022525"/>
    </source>
</evidence>
<dbReference type="EMBL" id="CACVKT020004120">
    <property type="protein sequence ID" value="CAC5388032.1"/>
    <property type="molecule type" value="Genomic_DNA"/>
</dbReference>
<dbReference type="PANTHER" id="PTHR14905:SF21">
    <property type="entry name" value="VWFA DOMAIN-CONTAINING PROTEIN"/>
    <property type="match status" value="1"/>
</dbReference>
<sequence length="668" mass="73385">MYIHKLNFTQGRTKRDAVSDAYSLVAEGTEGTVYRFNTAELGDFIRQISEEIFPSATAIVDIFEIYSEDDDSVMFPVDNMLNNVKITVIGANSEDDVDVESPFGEMYTLFFTVYNLPVGMNVSSLRLKTSNSTTKYLNLVQLAGDFDSTYFVSTTLTADVNLYKNTVGNVSYTVENKGSENETFVVDVTDNRGLLTGQTSFIPLISSNGSSEIIFQINGSSLFNTVYFLLQEQIAIGFIGGIIGGCLFASLLNSVPNKALMTVAGTSVDTCQDCDNSGTNVNSCQSNLLVSDMLTSGYQTGQDVQPPYNIGIINELNVEIFAQIFGLIKRYQTSFGFVIDDTGSMGNNIEEVRKACIDIITDVFGTANAPSNYILVTFNDPGRTKRDVASDVYALVAESTGGKVYRFNTAELGDMMKQISENPTPGIYNLLRIGNNYWSVNITAQTSVDFHYLITEEAEDGYLYRISGNPIVDLYVNTVGQVSYTLENKGSDNETFVVDVIDDRGLLTGQTTFTQLINSNGFGEIPFQLQGSSLYNTVGDCCTPSAYLIVIDKNSNFARCHFYVGDIEYVEKSEPVLSKAEQIAIGVIAGIVASCLFASLIIGIIVYRKAIKPTLEDSKINPFKAKENSYPEKHMSNVFADLKCKVSNRPPIATTLQQPLELDDFDLE</sequence>
<feature type="transmembrane region" description="Helical" evidence="4">
    <location>
        <begin position="583"/>
        <end position="607"/>
    </location>
</feature>
<dbReference type="InterPro" id="IPR056861">
    <property type="entry name" value="HMCN1-like_VWA"/>
</dbReference>
<keyword evidence="4" id="KW-0472">Membrane</keyword>
<protein>
    <recommendedName>
        <fullName evidence="5">Hemicentin-1-like von Willebrand factor A domain-containing protein</fullName>
    </recommendedName>
</protein>
<keyword evidence="7" id="KW-1185">Reference proteome</keyword>
<organism evidence="6 7">
    <name type="scientific">Mytilus coruscus</name>
    <name type="common">Sea mussel</name>
    <dbReference type="NCBI Taxonomy" id="42192"/>
    <lineage>
        <taxon>Eukaryota</taxon>
        <taxon>Metazoa</taxon>
        <taxon>Spiralia</taxon>
        <taxon>Lophotrochozoa</taxon>
        <taxon>Mollusca</taxon>
        <taxon>Bivalvia</taxon>
        <taxon>Autobranchia</taxon>
        <taxon>Pteriomorphia</taxon>
        <taxon>Mytilida</taxon>
        <taxon>Mytiloidea</taxon>
        <taxon>Mytilidae</taxon>
        <taxon>Mytilinae</taxon>
        <taxon>Mytilus</taxon>
    </lineage>
</organism>
<evidence type="ECO:0000256" key="3">
    <source>
        <dbReference type="ARBA" id="ARBA00022729"/>
    </source>
</evidence>
<reference evidence="6 7" key="1">
    <citation type="submission" date="2020-06" db="EMBL/GenBank/DDBJ databases">
        <authorList>
            <person name="Li R."/>
            <person name="Bekaert M."/>
        </authorList>
    </citation>
    <scope>NUCLEOTIDE SEQUENCE [LARGE SCALE GENOMIC DNA]</scope>
    <source>
        <strain evidence="7">wild</strain>
    </source>
</reference>
<keyword evidence="4" id="KW-0812">Transmembrane</keyword>
<evidence type="ECO:0000313" key="6">
    <source>
        <dbReference type="EMBL" id="CAC5388032.1"/>
    </source>
</evidence>
<dbReference type="Proteomes" id="UP000507470">
    <property type="component" value="Unassembled WGS sequence"/>
</dbReference>
<evidence type="ECO:0000313" key="7">
    <source>
        <dbReference type="Proteomes" id="UP000507470"/>
    </source>
</evidence>
<evidence type="ECO:0000259" key="5">
    <source>
        <dbReference type="Pfam" id="PF25106"/>
    </source>
</evidence>
<dbReference type="AlphaFoldDB" id="A0A6J8BWH4"/>
<dbReference type="OrthoDB" id="5985519at2759"/>
<keyword evidence="3" id="KW-0732">Signal</keyword>
<dbReference type="Pfam" id="PF25106">
    <property type="entry name" value="VWA_4"/>
    <property type="match status" value="1"/>
</dbReference>
<name>A0A6J8BWH4_MYTCO</name>
<keyword evidence="2" id="KW-0964">Secreted</keyword>
<accession>A0A6J8BWH4</accession>
<comment type="subcellular location">
    <subcellularLocation>
        <location evidence="1">Secreted</location>
    </subcellularLocation>
</comment>
<dbReference type="PANTHER" id="PTHR14905">
    <property type="entry name" value="NG37"/>
    <property type="match status" value="1"/>
</dbReference>